<sequence length="94" mass="10654">MSNTPEKLVVSQSACYVDVRYITANYDPFEHIRPRVEEEIGQINSVIPEDTQDPVLAERRACAIRALHQMSPHYMSVSTAIAIADAIMRRCHEP</sequence>
<comment type="caution">
    <text evidence="1">The sequence shown here is derived from an EMBL/GenBank/DDBJ whole genome shotgun (WGS) entry which is preliminary data.</text>
</comment>
<reference evidence="1 2" key="1">
    <citation type="submission" date="2016-01" db="EMBL/GenBank/DDBJ databases">
        <authorList>
            <person name="Regsiter A."/>
            <person name="william w."/>
        </authorList>
    </citation>
    <scope>NUCLEOTIDE SEQUENCE [LARGE SCALE GENOMIC DNA]</scope>
    <source>
        <strain evidence="1 2">B6</strain>
    </source>
</reference>
<evidence type="ECO:0000313" key="1">
    <source>
        <dbReference type="EMBL" id="CVI15209.1"/>
    </source>
</evidence>
<dbReference type="EMBL" id="FCNL01000011">
    <property type="protein sequence ID" value="CVI15209.1"/>
    <property type="molecule type" value="Genomic_DNA"/>
</dbReference>
<proteinExistence type="predicted"/>
<dbReference type="Proteomes" id="UP000192074">
    <property type="component" value="Unassembled WGS sequence"/>
</dbReference>
<evidence type="ECO:0000313" key="2">
    <source>
        <dbReference type="Proteomes" id="UP000192074"/>
    </source>
</evidence>
<dbReference type="AlphaFoldDB" id="A0A822UYU4"/>
<accession>A0A822UYU4</accession>
<gene>
    <name evidence="1" type="ORF">AGR4A_Cc190019</name>
</gene>
<protein>
    <submittedName>
        <fullName evidence="1">Uncharacterized protein</fullName>
    </submittedName>
</protein>
<name>A0A822UYU4_AGRTU</name>
<organism evidence="1 2">
    <name type="scientific">Agrobacterium tumefaciens str. B6</name>
    <dbReference type="NCBI Taxonomy" id="1183423"/>
    <lineage>
        <taxon>Bacteria</taxon>
        <taxon>Pseudomonadati</taxon>
        <taxon>Pseudomonadota</taxon>
        <taxon>Alphaproteobacteria</taxon>
        <taxon>Hyphomicrobiales</taxon>
        <taxon>Rhizobiaceae</taxon>
        <taxon>Rhizobium/Agrobacterium group</taxon>
        <taxon>Agrobacterium</taxon>
        <taxon>Agrobacterium tumefaciens complex</taxon>
    </lineage>
</organism>